<sequence>MNWDPWCFGNSLNDIFPSYFLEEKCVDSFTDSFGWALPSSAPIALRDTLAGVHFSEQPATAWDGSESPNFSTFYYSYFKHLDEVNWHSFLWHKRFSLRYSSYAWMAVLGKLKTADQLRLRGIDVLDGCSLCDSGIESHSHLFFACDFTFTVINSLLPLLDVFLLRPNLLQIYDYFGSSSHFTSREKQFCFFVINCTIYFVWRERNTRKFENVWKNPFAIADSIRHATLAKVKNWKNYNGLRDRFGMVL</sequence>
<keyword evidence="3" id="KW-1185">Reference proteome</keyword>
<dbReference type="InterPro" id="IPR026960">
    <property type="entry name" value="RVT-Znf"/>
</dbReference>
<dbReference type="EMBL" id="KZ503497">
    <property type="protein sequence ID" value="PKU63415.1"/>
    <property type="molecule type" value="Genomic_DNA"/>
</dbReference>
<name>A0A2I0VJ28_9ASPA</name>
<organism evidence="2 3">
    <name type="scientific">Dendrobium catenatum</name>
    <dbReference type="NCBI Taxonomy" id="906689"/>
    <lineage>
        <taxon>Eukaryota</taxon>
        <taxon>Viridiplantae</taxon>
        <taxon>Streptophyta</taxon>
        <taxon>Embryophyta</taxon>
        <taxon>Tracheophyta</taxon>
        <taxon>Spermatophyta</taxon>
        <taxon>Magnoliopsida</taxon>
        <taxon>Liliopsida</taxon>
        <taxon>Asparagales</taxon>
        <taxon>Orchidaceae</taxon>
        <taxon>Epidendroideae</taxon>
        <taxon>Malaxideae</taxon>
        <taxon>Dendrobiinae</taxon>
        <taxon>Dendrobium</taxon>
    </lineage>
</organism>
<protein>
    <recommendedName>
        <fullName evidence="1">Reverse transcriptase zinc-binding domain-containing protein</fullName>
    </recommendedName>
</protein>
<evidence type="ECO:0000259" key="1">
    <source>
        <dbReference type="Pfam" id="PF13966"/>
    </source>
</evidence>
<feature type="domain" description="Reverse transcriptase zinc-binding" evidence="1">
    <location>
        <begin position="72"/>
        <end position="149"/>
    </location>
</feature>
<reference evidence="2 3" key="2">
    <citation type="journal article" date="2017" name="Nature">
        <title>The Apostasia genome and the evolution of orchids.</title>
        <authorList>
            <person name="Zhang G.Q."/>
            <person name="Liu K.W."/>
            <person name="Li Z."/>
            <person name="Lohaus R."/>
            <person name="Hsiao Y.Y."/>
            <person name="Niu S.C."/>
            <person name="Wang J.Y."/>
            <person name="Lin Y.C."/>
            <person name="Xu Q."/>
            <person name="Chen L.J."/>
            <person name="Yoshida K."/>
            <person name="Fujiwara S."/>
            <person name="Wang Z.W."/>
            <person name="Zhang Y.Q."/>
            <person name="Mitsuda N."/>
            <person name="Wang M."/>
            <person name="Liu G.H."/>
            <person name="Pecoraro L."/>
            <person name="Huang H.X."/>
            <person name="Xiao X.J."/>
            <person name="Lin M."/>
            <person name="Wu X.Y."/>
            <person name="Wu W.L."/>
            <person name="Chen Y.Y."/>
            <person name="Chang S.B."/>
            <person name="Sakamoto S."/>
            <person name="Ohme-Takagi M."/>
            <person name="Yagi M."/>
            <person name="Zeng S.J."/>
            <person name="Shen C.Y."/>
            <person name="Yeh C.M."/>
            <person name="Luo Y.B."/>
            <person name="Tsai W.C."/>
            <person name="Van de Peer Y."/>
            <person name="Liu Z.J."/>
        </authorList>
    </citation>
    <scope>NUCLEOTIDE SEQUENCE [LARGE SCALE GENOMIC DNA]</scope>
    <source>
        <tissue evidence="2">The whole plant</tissue>
    </source>
</reference>
<accession>A0A2I0VJ28</accession>
<reference evidence="2 3" key="1">
    <citation type="journal article" date="2016" name="Sci. Rep.">
        <title>The Dendrobium catenatum Lindl. genome sequence provides insights into polysaccharide synthase, floral development and adaptive evolution.</title>
        <authorList>
            <person name="Zhang G.Q."/>
            <person name="Xu Q."/>
            <person name="Bian C."/>
            <person name="Tsai W.C."/>
            <person name="Yeh C.M."/>
            <person name="Liu K.W."/>
            <person name="Yoshida K."/>
            <person name="Zhang L.S."/>
            <person name="Chang S.B."/>
            <person name="Chen F."/>
            <person name="Shi Y."/>
            <person name="Su Y.Y."/>
            <person name="Zhang Y.Q."/>
            <person name="Chen L.J."/>
            <person name="Yin Y."/>
            <person name="Lin M."/>
            <person name="Huang H."/>
            <person name="Deng H."/>
            <person name="Wang Z.W."/>
            <person name="Zhu S.L."/>
            <person name="Zhao X."/>
            <person name="Deng C."/>
            <person name="Niu S.C."/>
            <person name="Huang J."/>
            <person name="Wang M."/>
            <person name="Liu G.H."/>
            <person name="Yang H.J."/>
            <person name="Xiao X.J."/>
            <person name="Hsiao Y.Y."/>
            <person name="Wu W.L."/>
            <person name="Chen Y.Y."/>
            <person name="Mitsuda N."/>
            <person name="Ohme-Takagi M."/>
            <person name="Luo Y.B."/>
            <person name="Van de Peer Y."/>
            <person name="Liu Z.J."/>
        </authorList>
    </citation>
    <scope>NUCLEOTIDE SEQUENCE [LARGE SCALE GENOMIC DNA]</scope>
    <source>
        <tissue evidence="2">The whole plant</tissue>
    </source>
</reference>
<evidence type="ECO:0000313" key="2">
    <source>
        <dbReference type="EMBL" id="PKU63415.1"/>
    </source>
</evidence>
<gene>
    <name evidence="2" type="ORF">MA16_Dca010025</name>
</gene>
<dbReference type="AlphaFoldDB" id="A0A2I0VJ28"/>
<dbReference type="Proteomes" id="UP000233837">
    <property type="component" value="Unassembled WGS sequence"/>
</dbReference>
<evidence type="ECO:0000313" key="3">
    <source>
        <dbReference type="Proteomes" id="UP000233837"/>
    </source>
</evidence>
<proteinExistence type="predicted"/>
<dbReference type="Pfam" id="PF13966">
    <property type="entry name" value="zf-RVT"/>
    <property type="match status" value="1"/>
</dbReference>